<keyword evidence="1" id="KW-0812">Transmembrane</keyword>
<keyword evidence="1" id="KW-1133">Transmembrane helix</keyword>
<feature type="transmembrane region" description="Helical" evidence="1">
    <location>
        <begin position="55"/>
        <end position="83"/>
    </location>
</feature>
<dbReference type="EMBL" id="BMXB01000004">
    <property type="protein sequence ID" value="GHA35029.1"/>
    <property type="molecule type" value="Genomic_DNA"/>
</dbReference>
<evidence type="ECO:0000313" key="3">
    <source>
        <dbReference type="Proteomes" id="UP000610456"/>
    </source>
</evidence>
<feature type="transmembrane region" description="Helical" evidence="1">
    <location>
        <begin position="117"/>
        <end position="137"/>
    </location>
</feature>
<keyword evidence="1" id="KW-0472">Membrane</keyword>
<accession>A0A918SEK3</accession>
<organism evidence="2 3">
    <name type="scientific">Salinimicrobium marinum</name>
    <dbReference type="NCBI Taxonomy" id="680283"/>
    <lineage>
        <taxon>Bacteria</taxon>
        <taxon>Pseudomonadati</taxon>
        <taxon>Bacteroidota</taxon>
        <taxon>Flavobacteriia</taxon>
        <taxon>Flavobacteriales</taxon>
        <taxon>Flavobacteriaceae</taxon>
        <taxon>Salinimicrobium</taxon>
    </lineage>
</organism>
<evidence type="ECO:0000313" key="2">
    <source>
        <dbReference type="EMBL" id="GHA35029.1"/>
    </source>
</evidence>
<comment type="caution">
    <text evidence="2">The sequence shown here is derived from an EMBL/GenBank/DDBJ whole genome shotgun (WGS) entry which is preliminary data.</text>
</comment>
<reference evidence="2" key="2">
    <citation type="submission" date="2020-09" db="EMBL/GenBank/DDBJ databases">
        <authorList>
            <person name="Sun Q."/>
            <person name="Kim S."/>
        </authorList>
    </citation>
    <scope>NUCLEOTIDE SEQUENCE</scope>
    <source>
        <strain evidence="2">KCTC 12719</strain>
    </source>
</reference>
<dbReference type="Proteomes" id="UP000610456">
    <property type="component" value="Unassembled WGS sequence"/>
</dbReference>
<dbReference type="RefSeq" id="WP_189604173.1">
    <property type="nucleotide sequence ID" value="NZ_BMXB01000004.1"/>
</dbReference>
<protein>
    <submittedName>
        <fullName evidence="2">Uncharacterized protein</fullName>
    </submittedName>
</protein>
<proteinExistence type="predicted"/>
<gene>
    <name evidence="2" type="ORF">GCM10007103_15720</name>
</gene>
<sequence length="202" mass="23548">MEKSIEQMWSNGFLKDESLLVPKINDLYNQKSQLLIEKFKRTYSIDNKSMIPLGLAFFAISAFYGYLLLGVYLMLLTLTMFFLNRKKLKELESISIGSSSYEYLLEYRQMIKKTVTFYTRLLGFGLPVMGMIGYYLYFKDTPKFQEFLGQDSGDKVLIVLGIGIMLAIIGVGAYKITTHFVYGRFVRKMEELIRDMKELREE</sequence>
<reference evidence="2" key="1">
    <citation type="journal article" date="2014" name="Int. J. Syst. Evol. Microbiol.">
        <title>Complete genome sequence of Corynebacterium casei LMG S-19264T (=DSM 44701T), isolated from a smear-ripened cheese.</title>
        <authorList>
            <consortium name="US DOE Joint Genome Institute (JGI-PGF)"/>
            <person name="Walter F."/>
            <person name="Albersmeier A."/>
            <person name="Kalinowski J."/>
            <person name="Ruckert C."/>
        </authorList>
    </citation>
    <scope>NUCLEOTIDE SEQUENCE</scope>
    <source>
        <strain evidence="2">KCTC 12719</strain>
    </source>
</reference>
<feature type="transmembrane region" description="Helical" evidence="1">
    <location>
        <begin position="157"/>
        <end position="182"/>
    </location>
</feature>
<keyword evidence="3" id="KW-1185">Reference proteome</keyword>
<evidence type="ECO:0000256" key="1">
    <source>
        <dbReference type="SAM" id="Phobius"/>
    </source>
</evidence>
<dbReference type="AlphaFoldDB" id="A0A918SEK3"/>
<name>A0A918SEK3_9FLAO</name>